<keyword evidence="9" id="KW-1185">Reference proteome</keyword>
<protein>
    <submittedName>
        <fullName evidence="8">AAA domain-containing protein</fullName>
    </submittedName>
</protein>
<proteinExistence type="inferred from homology"/>
<comment type="caution">
    <text evidence="8">The sequence shown here is derived from an EMBL/GenBank/DDBJ whole genome shotgun (WGS) entry which is preliminary data.</text>
</comment>
<dbReference type="EMBL" id="SOBT01000012">
    <property type="protein sequence ID" value="TDU24192.1"/>
    <property type="molecule type" value="Genomic_DNA"/>
</dbReference>
<evidence type="ECO:0000313" key="8">
    <source>
        <dbReference type="EMBL" id="TDU24192.1"/>
    </source>
</evidence>
<keyword evidence="6" id="KW-0175">Coiled coil</keyword>
<name>A0A4R7NTX3_9GAMM</name>
<dbReference type="GO" id="GO:0043139">
    <property type="term" value="F:5'-3' DNA helicase activity"/>
    <property type="evidence" value="ECO:0007669"/>
    <property type="project" value="TreeGrafter"/>
</dbReference>
<dbReference type="Pfam" id="PF13087">
    <property type="entry name" value="AAA_12"/>
    <property type="match status" value="1"/>
</dbReference>
<sequence length="1039" mass="114355">MKRRRQYSLASLTSSGDWGSIAGLPKFTFAGLSPIGPFVAYEHEEGELLSEVTDLTASQAVSVAIKIVTTVVALHDLECEHGDLAAKNILYRRAPGDICILDAFDISPVGDGRVRTPVACPANWETLNQLSLDRYATVKVVRDLLGPFGNGVAACLAVLDEELSRPQIETLEVALFALQATGKALSEPPKPSFAIATRYPDKFAIDPDGDGYWLTSRRGRTDDQATEYALTGVRHQLVLTVKDDVLIDVSRSAIAFGELTHASSSGTKLRLTIVGASDGSNDAELLLSYVRKHVPVAAPVPKATPRKAEVRLDVPRHWRKLLELEESDRIEVEIVQEVAFRGGLGVYTFRSQGGNFDFDPDSLIQAYSGLRSKVGDIDLEVSDLTSTLAIRGMTRRLYPGDVIGLVDRREQTSIDRRSRAVSKILNGGAAVPNLIGYFSAEQQPVAIDFGTTIEAPSLERYGLNRGQSAAFEKLLRHGPVGLLQGPPGTGKTHFIASLVHWLLTEGGARRILIASQSHEAVNNAIEALVNLYKNFGGKPNLLRIGSKGISEKIKPYHSAELRARYKTRFESALKARVSILTSDKGVSKRLVADVCKLDDEMGEAARLCLRLRRLLEEAPPTAAERDRQAGEMRRAEAAVKEAAERIAGLKVACDDPIADVERAFAALLLRHKGSSEADLVYARNALALAREWGQSMGSVHRNFDEFLAKTRSIVTATCVGVGETKIRIEAAQFDWVIVDEAARCTSSELAVPIQLARRVLLVGDHFQLKPMIERSLVDRLEEEFPGHARSELTRSDFERAFDSAYGEKIGERLTEQYRMNDAICSLVSECFYEPHQVRLTTSPDRKSKLAFPGTLPPVLSKPICWVDTAVLSNAKERQLPNSTTFHNEGEVEAVIRCLDVIAQQEELVTQLLKGDEETPIGVICMYSGQKQRIEVACAGHAFNPRFRKLVRVDTVDAYQGKENSIVIVSLVRTNGRFDPGHIREPNRCNVAMSRARERLIVIGSAPMWSDRRQVSPMRQVHAFSQRNAVAAHVVKAETI</sequence>
<keyword evidence="4" id="KW-0347">Helicase</keyword>
<dbReference type="Gene3D" id="3.40.50.300">
    <property type="entry name" value="P-loop containing nucleotide triphosphate hydrolases"/>
    <property type="match status" value="2"/>
</dbReference>
<evidence type="ECO:0000256" key="5">
    <source>
        <dbReference type="ARBA" id="ARBA00022840"/>
    </source>
</evidence>
<dbReference type="Pfam" id="PF13086">
    <property type="entry name" value="AAA_11"/>
    <property type="match status" value="1"/>
</dbReference>
<evidence type="ECO:0000256" key="1">
    <source>
        <dbReference type="ARBA" id="ARBA00007913"/>
    </source>
</evidence>
<evidence type="ECO:0000256" key="4">
    <source>
        <dbReference type="ARBA" id="ARBA00022806"/>
    </source>
</evidence>
<gene>
    <name evidence="8" type="ORF">DFR24_4456</name>
</gene>
<dbReference type="AlphaFoldDB" id="A0A4R7NTX3"/>
<dbReference type="InterPro" id="IPR047187">
    <property type="entry name" value="SF1_C_Upf1"/>
</dbReference>
<dbReference type="InterPro" id="IPR041679">
    <property type="entry name" value="DNA2/NAM7-like_C"/>
</dbReference>
<dbReference type="SMART" id="SM00382">
    <property type="entry name" value="AAA"/>
    <property type="match status" value="1"/>
</dbReference>
<dbReference type="PANTHER" id="PTHR43788:SF8">
    <property type="entry name" value="DNA-BINDING PROTEIN SMUBP-2"/>
    <property type="match status" value="1"/>
</dbReference>
<keyword evidence="2" id="KW-0547">Nucleotide-binding</keyword>
<keyword evidence="5" id="KW-0067">ATP-binding</keyword>
<dbReference type="InterPro" id="IPR050534">
    <property type="entry name" value="Coronavir_polyprotein_1ab"/>
</dbReference>
<dbReference type="GO" id="GO:0004672">
    <property type="term" value="F:protein kinase activity"/>
    <property type="evidence" value="ECO:0007669"/>
    <property type="project" value="InterPro"/>
</dbReference>
<evidence type="ECO:0000259" key="7">
    <source>
        <dbReference type="SMART" id="SM00382"/>
    </source>
</evidence>
<evidence type="ECO:0000256" key="2">
    <source>
        <dbReference type="ARBA" id="ARBA00022741"/>
    </source>
</evidence>
<comment type="similarity">
    <text evidence="1">Belongs to the DNA2/NAM7 helicase family.</text>
</comment>
<keyword evidence="3" id="KW-0378">Hydrolase</keyword>
<reference evidence="8 9" key="1">
    <citation type="submission" date="2019-03" db="EMBL/GenBank/DDBJ databases">
        <title>Genomic Encyclopedia of Type Strains, Phase IV (KMG-IV): sequencing the most valuable type-strain genomes for metagenomic binning, comparative biology and taxonomic classification.</title>
        <authorList>
            <person name="Goeker M."/>
        </authorList>
    </citation>
    <scope>NUCLEOTIDE SEQUENCE [LARGE SCALE GENOMIC DNA]</scope>
    <source>
        <strain evidence="8 9">DSM 26377</strain>
    </source>
</reference>
<dbReference type="PANTHER" id="PTHR43788">
    <property type="entry name" value="DNA2/NAM7 HELICASE FAMILY MEMBER"/>
    <property type="match status" value="1"/>
</dbReference>
<evidence type="ECO:0000313" key="9">
    <source>
        <dbReference type="Proteomes" id="UP000295341"/>
    </source>
</evidence>
<evidence type="ECO:0000256" key="3">
    <source>
        <dbReference type="ARBA" id="ARBA00022801"/>
    </source>
</evidence>
<dbReference type="InterPro" id="IPR003593">
    <property type="entry name" value="AAA+_ATPase"/>
</dbReference>
<dbReference type="GO" id="GO:0016787">
    <property type="term" value="F:hydrolase activity"/>
    <property type="evidence" value="ECO:0007669"/>
    <property type="project" value="UniProtKB-KW"/>
</dbReference>
<accession>A0A4R7NTX3</accession>
<evidence type="ECO:0000256" key="6">
    <source>
        <dbReference type="SAM" id="Coils"/>
    </source>
</evidence>
<dbReference type="Proteomes" id="UP000295341">
    <property type="component" value="Unassembled WGS sequence"/>
</dbReference>
<dbReference type="InterPro" id="IPR011009">
    <property type="entry name" value="Kinase-like_dom_sf"/>
</dbReference>
<dbReference type="InterPro" id="IPR008266">
    <property type="entry name" value="Tyr_kinase_AS"/>
</dbReference>
<dbReference type="CDD" id="cd18808">
    <property type="entry name" value="SF1_C_Upf1"/>
    <property type="match status" value="1"/>
</dbReference>
<dbReference type="InterPro" id="IPR027417">
    <property type="entry name" value="P-loop_NTPase"/>
</dbReference>
<feature type="coiled-coil region" evidence="6">
    <location>
        <begin position="625"/>
        <end position="652"/>
    </location>
</feature>
<dbReference type="PROSITE" id="PS00109">
    <property type="entry name" value="PROTEIN_KINASE_TYR"/>
    <property type="match status" value="1"/>
</dbReference>
<dbReference type="GO" id="GO:0005524">
    <property type="term" value="F:ATP binding"/>
    <property type="evidence" value="ECO:0007669"/>
    <property type="project" value="UniProtKB-KW"/>
</dbReference>
<feature type="domain" description="AAA+ ATPase" evidence="7">
    <location>
        <begin position="477"/>
        <end position="787"/>
    </location>
</feature>
<dbReference type="SUPFAM" id="SSF56112">
    <property type="entry name" value="Protein kinase-like (PK-like)"/>
    <property type="match status" value="1"/>
</dbReference>
<organism evidence="8 9">
    <name type="scientific">Panacagrimonas perspica</name>
    <dbReference type="NCBI Taxonomy" id="381431"/>
    <lineage>
        <taxon>Bacteria</taxon>
        <taxon>Pseudomonadati</taxon>
        <taxon>Pseudomonadota</taxon>
        <taxon>Gammaproteobacteria</taxon>
        <taxon>Nevskiales</taxon>
        <taxon>Nevskiaceae</taxon>
        <taxon>Panacagrimonas</taxon>
    </lineage>
</organism>
<dbReference type="CDD" id="cd17934">
    <property type="entry name" value="DEXXQc_Upf1-like"/>
    <property type="match status" value="2"/>
</dbReference>
<dbReference type="SUPFAM" id="SSF52540">
    <property type="entry name" value="P-loop containing nucleoside triphosphate hydrolases"/>
    <property type="match status" value="1"/>
</dbReference>
<dbReference type="InterPro" id="IPR041677">
    <property type="entry name" value="DNA2/NAM7_AAA_11"/>
</dbReference>